<dbReference type="PANTHER" id="PTHR28118">
    <property type="entry name" value="POLYNUCLEOTIDE 5'-TRIPHOSPHATASE-RELATED"/>
    <property type="match status" value="1"/>
</dbReference>
<gene>
    <name evidence="11" type="ORF">Moror_3974</name>
</gene>
<dbReference type="GO" id="GO:0006370">
    <property type="term" value="P:7-methylguanosine mRNA capping"/>
    <property type="evidence" value="ECO:0007669"/>
    <property type="project" value="UniProtKB-UniRule"/>
</dbReference>
<comment type="catalytic activity">
    <reaction evidence="7">
        <text>a 5'-end triphospho-ribonucleoside in mRNA + H2O = a 5'-end diphospho-ribonucleoside in mRNA + phosphate + H(+)</text>
        <dbReference type="Rhea" id="RHEA:67004"/>
        <dbReference type="Rhea" id="RHEA-COMP:17164"/>
        <dbReference type="Rhea" id="RHEA-COMP:17165"/>
        <dbReference type="ChEBI" id="CHEBI:15377"/>
        <dbReference type="ChEBI" id="CHEBI:15378"/>
        <dbReference type="ChEBI" id="CHEBI:43474"/>
        <dbReference type="ChEBI" id="CHEBI:167616"/>
        <dbReference type="ChEBI" id="CHEBI:167618"/>
        <dbReference type="EC" id="3.6.1.74"/>
    </reaction>
    <physiologicalReaction direction="left-to-right" evidence="7">
        <dbReference type="Rhea" id="RHEA:67005"/>
    </physiologicalReaction>
</comment>
<keyword evidence="6 8" id="KW-0539">Nucleus</keyword>
<dbReference type="SUPFAM" id="SSF55154">
    <property type="entry name" value="CYTH-like phosphatases"/>
    <property type="match status" value="1"/>
</dbReference>
<evidence type="ECO:0000256" key="4">
    <source>
        <dbReference type="ARBA" id="ARBA00022664"/>
    </source>
</evidence>
<dbReference type="GO" id="GO:0140818">
    <property type="term" value="F:mRNA 5'-triphosphate monophosphatase activity"/>
    <property type="evidence" value="ECO:0007669"/>
    <property type="project" value="UniProtKB-EC"/>
</dbReference>
<dbReference type="EMBL" id="AWSO01000101">
    <property type="protein sequence ID" value="ESK95216.1"/>
    <property type="molecule type" value="Genomic_DNA"/>
</dbReference>
<comment type="similarity">
    <text evidence="3 8">Belongs to the fungal TPase family.</text>
</comment>
<dbReference type="EC" id="3.6.1.74" evidence="8"/>
<evidence type="ECO:0000313" key="12">
    <source>
        <dbReference type="Proteomes" id="UP000017559"/>
    </source>
</evidence>
<dbReference type="PANTHER" id="PTHR28118:SF1">
    <property type="entry name" value="POLYNUCLEOTIDE 5'-TRIPHOSPHATASE CTL1-RELATED"/>
    <property type="match status" value="1"/>
</dbReference>
<feature type="region of interest" description="Disordered" evidence="9">
    <location>
        <begin position="1"/>
        <end position="28"/>
    </location>
</feature>
<evidence type="ECO:0000256" key="2">
    <source>
        <dbReference type="ARBA" id="ARBA00004123"/>
    </source>
</evidence>
<keyword evidence="8" id="KW-0506">mRNA capping</keyword>
<dbReference type="InterPro" id="IPR040343">
    <property type="entry name" value="Cet1/Ctl1"/>
</dbReference>
<comment type="function">
    <text evidence="8">First step of mRNA capping. Converts the 5'-triphosphate end of a nascent mRNA chain into a diphosphate end.</text>
</comment>
<dbReference type="KEGG" id="mrr:Moror_3974"/>
<evidence type="ECO:0000256" key="8">
    <source>
        <dbReference type="RuleBase" id="RU367053"/>
    </source>
</evidence>
<comment type="cofactor">
    <cofactor evidence="1 8">
        <name>Mg(2+)</name>
        <dbReference type="ChEBI" id="CHEBI:18420"/>
    </cofactor>
</comment>
<reference evidence="11 12" key="1">
    <citation type="journal article" date="2014" name="BMC Genomics">
        <title>Genome and secretome analysis of the hemibiotrophic fungal pathogen, Moniliophthora roreri, which causes frosty pod rot disease of cacao: mechanisms of the biotrophic and necrotrophic phases.</title>
        <authorList>
            <person name="Meinhardt L.W."/>
            <person name="Costa G.G.L."/>
            <person name="Thomazella D.P.T."/>
            <person name="Teixeira P.J.P.L."/>
            <person name="Carazzolle M.F."/>
            <person name="Schuster S.C."/>
            <person name="Carlson J.E."/>
            <person name="Guiltinan M.J."/>
            <person name="Mieczkowski P."/>
            <person name="Farmer A."/>
            <person name="Ramaraj T."/>
            <person name="Crozier J."/>
            <person name="Davis R.E."/>
            <person name="Shao J."/>
            <person name="Melnick R.L."/>
            <person name="Pereira G.A.G."/>
            <person name="Bailey B.A."/>
        </authorList>
    </citation>
    <scope>NUCLEOTIDE SEQUENCE [LARGE SCALE GENOMIC DNA]</scope>
    <source>
        <strain evidence="11 12">MCA 2997</strain>
    </source>
</reference>
<name>V2XQV0_MONRO</name>
<evidence type="ECO:0000256" key="6">
    <source>
        <dbReference type="ARBA" id="ARBA00023242"/>
    </source>
</evidence>
<evidence type="ECO:0000256" key="3">
    <source>
        <dbReference type="ARBA" id="ARBA00006345"/>
    </source>
</evidence>
<comment type="subunit">
    <text evidence="8">Heterodimer. The mRNA-capping enzyme is composed of two separate chains alpha and beta, respectively a mRNA guanylyltransferase and an mRNA 5'-triphosphate monophosphatase.</text>
</comment>
<dbReference type="GO" id="GO:0031533">
    <property type="term" value="C:mRNA capping enzyme complex"/>
    <property type="evidence" value="ECO:0007669"/>
    <property type="project" value="UniProtKB-UniRule"/>
</dbReference>
<sequence length="304" mass="34276">MDSAEGPPQKRPRHTQENGHTHSSMSLPPLSLSILGVEPLDEFTKEIADFIHHMITVKAADAPSGASVEVEARIGLLKERERGGQRLNLPLLVETILKPDSLECRFESNMTAHQHKHFNGLLNKLKISSSQPGYASGTPLDYSHLYLVDSFYQDTNSRDKIRVTRDEKSGQVVESMRKLRLGDLNIYSPKRAADWRVSVNLEIPVQIPAGQPLYSRRKDRMSYSHEEFTIDLTQVTSSNAAGPPEVLHELELEITRPELLAYTAARRGDPNVSEHERSAFDELIRAFVNNARILVRNSLNEGWH</sequence>
<dbReference type="InterPro" id="IPR033469">
    <property type="entry name" value="CYTH-like_dom_sf"/>
</dbReference>
<comment type="subcellular location">
    <subcellularLocation>
        <location evidence="2 8">Nucleus</location>
    </subcellularLocation>
</comment>
<dbReference type="InterPro" id="IPR037009">
    <property type="entry name" value="mRNA_triPase_Cet1_sf"/>
</dbReference>
<proteinExistence type="inferred from homology"/>
<evidence type="ECO:0000256" key="1">
    <source>
        <dbReference type="ARBA" id="ARBA00001946"/>
    </source>
</evidence>
<organism evidence="11 12">
    <name type="scientific">Moniliophthora roreri (strain MCA 2997)</name>
    <name type="common">Cocoa frosty pod rot fungus</name>
    <name type="synonym">Crinipellis roreri</name>
    <dbReference type="NCBI Taxonomy" id="1381753"/>
    <lineage>
        <taxon>Eukaryota</taxon>
        <taxon>Fungi</taxon>
        <taxon>Dikarya</taxon>
        <taxon>Basidiomycota</taxon>
        <taxon>Agaricomycotina</taxon>
        <taxon>Agaricomycetes</taxon>
        <taxon>Agaricomycetidae</taxon>
        <taxon>Agaricales</taxon>
        <taxon>Marasmiineae</taxon>
        <taxon>Marasmiaceae</taxon>
        <taxon>Moniliophthora</taxon>
    </lineage>
</organism>
<evidence type="ECO:0000256" key="5">
    <source>
        <dbReference type="ARBA" id="ARBA00022801"/>
    </source>
</evidence>
<dbReference type="Proteomes" id="UP000017559">
    <property type="component" value="Unassembled WGS sequence"/>
</dbReference>
<evidence type="ECO:0000256" key="7">
    <source>
        <dbReference type="ARBA" id="ARBA00047740"/>
    </source>
</evidence>
<dbReference type="OrthoDB" id="272147at2759"/>
<protein>
    <recommendedName>
        <fullName evidence="8">mRNA-capping enzyme subunit beta</fullName>
        <ecNumber evidence="8">3.6.1.74</ecNumber>
    </recommendedName>
    <alternativeName>
        <fullName evidence="8">mRNA 5'-phosphatase</fullName>
    </alternativeName>
    <alternativeName>
        <fullName evidence="8">mRNA 5'-triphosphate monophosphatase</fullName>
    </alternativeName>
</protein>
<dbReference type="Gene3D" id="3.20.100.10">
    <property type="entry name" value="mRNA triphosphatase Cet1-like"/>
    <property type="match status" value="1"/>
</dbReference>
<keyword evidence="4 8" id="KW-0507">mRNA processing</keyword>
<feature type="domain" description="mRNA triphosphatase Cet1-like" evidence="10">
    <location>
        <begin position="41"/>
        <end position="254"/>
    </location>
</feature>
<keyword evidence="12" id="KW-1185">Reference proteome</keyword>
<dbReference type="CDD" id="cd07470">
    <property type="entry name" value="CYTH-like_mRNA_RTPase"/>
    <property type="match status" value="1"/>
</dbReference>
<keyword evidence="5 8" id="KW-0378">Hydrolase</keyword>
<accession>V2XQV0</accession>
<evidence type="ECO:0000259" key="10">
    <source>
        <dbReference type="Pfam" id="PF02940"/>
    </source>
</evidence>
<evidence type="ECO:0000256" key="9">
    <source>
        <dbReference type="SAM" id="MobiDB-lite"/>
    </source>
</evidence>
<dbReference type="AlphaFoldDB" id="V2XQV0"/>
<dbReference type="HOGENOM" id="CLU_018004_1_0_1"/>
<dbReference type="InterPro" id="IPR004206">
    <property type="entry name" value="mRNA_triPase_Cet1"/>
</dbReference>
<comment type="caution">
    <text evidence="11">The sequence shown here is derived from an EMBL/GenBank/DDBJ whole genome shotgun (WGS) entry which is preliminary data.</text>
</comment>
<dbReference type="STRING" id="1381753.V2XQV0"/>
<evidence type="ECO:0000313" key="11">
    <source>
        <dbReference type="EMBL" id="ESK95216.1"/>
    </source>
</evidence>
<dbReference type="Pfam" id="PF02940">
    <property type="entry name" value="mRNA_triPase"/>
    <property type="match status" value="1"/>
</dbReference>
<dbReference type="GO" id="GO:0004651">
    <property type="term" value="F:polynucleotide 5'-phosphatase activity"/>
    <property type="evidence" value="ECO:0007669"/>
    <property type="project" value="UniProtKB-UniRule"/>
</dbReference>